<dbReference type="Proteomes" id="UP000481153">
    <property type="component" value="Unassembled WGS sequence"/>
</dbReference>
<dbReference type="EMBL" id="VJMJ01000202">
    <property type="protein sequence ID" value="KAF0727092.1"/>
    <property type="molecule type" value="Genomic_DNA"/>
</dbReference>
<evidence type="ECO:0000313" key="2">
    <source>
        <dbReference type="Proteomes" id="UP000481153"/>
    </source>
</evidence>
<organism evidence="1 2">
    <name type="scientific">Aphanomyces euteiches</name>
    <dbReference type="NCBI Taxonomy" id="100861"/>
    <lineage>
        <taxon>Eukaryota</taxon>
        <taxon>Sar</taxon>
        <taxon>Stramenopiles</taxon>
        <taxon>Oomycota</taxon>
        <taxon>Saprolegniomycetes</taxon>
        <taxon>Saprolegniales</taxon>
        <taxon>Verrucalvaceae</taxon>
        <taxon>Aphanomyces</taxon>
    </lineage>
</organism>
<protein>
    <submittedName>
        <fullName evidence="1">Uncharacterized protein</fullName>
    </submittedName>
</protein>
<name>A0A6G0WIR0_9STRA</name>
<evidence type="ECO:0000313" key="1">
    <source>
        <dbReference type="EMBL" id="KAF0727092.1"/>
    </source>
</evidence>
<gene>
    <name evidence="1" type="ORF">Ae201684_014829</name>
</gene>
<keyword evidence="2" id="KW-1185">Reference proteome</keyword>
<dbReference type="PANTHER" id="PTHR31827">
    <property type="entry name" value="EMB|CAB89363.1"/>
    <property type="match status" value="1"/>
</dbReference>
<sequence length="191" mass="20967">MQMELIFQSWRSPSRASSQPVPTQSSMALTSAIYTNAAVNARCQDVPTKYMLAKPECMMPDCHGNVRSGGLCARHASPTIRKCSQAGCANVAHQRGKCVRHGGRRQCLVQGCETHARKGGYCCRHRRNAAAAVVDLVTKLEPVDFWGDLVNNFQDDLAIDVTAYGGMKFELDSIEVAPSDWELVHSILNTI</sequence>
<dbReference type="VEuPathDB" id="FungiDB:AeMF1_011633"/>
<proteinExistence type="predicted"/>
<dbReference type="AlphaFoldDB" id="A0A6G0WIR0"/>
<accession>A0A6G0WIR0</accession>
<comment type="caution">
    <text evidence="1">The sequence shown here is derived from an EMBL/GenBank/DDBJ whole genome shotgun (WGS) entry which is preliminary data.</text>
</comment>
<dbReference type="PANTHER" id="PTHR31827:SF1">
    <property type="entry name" value="EMB|CAB89363.1"/>
    <property type="match status" value="1"/>
</dbReference>
<reference evidence="1 2" key="1">
    <citation type="submission" date="2019-07" db="EMBL/GenBank/DDBJ databases">
        <title>Genomics analysis of Aphanomyces spp. identifies a new class of oomycete effector associated with host adaptation.</title>
        <authorList>
            <person name="Gaulin E."/>
        </authorList>
    </citation>
    <scope>NUCLEOTIDE SEQUENCE [LARGE SCALE GENOMIC DNA]</scope>
    <source>
        <strain evidence="1 2">ATCC 201684</strain>
    </source>
</reference>